<comment type="caution">
    <text evidence="1">The sequence shown here is derived from an EMBL/GenBank/DDBJ whole genome shotgun (WGS) entry which is preliminary data.</text>
</comment>
<dbReference type="Proteomes" id="UP001145114">
    <property type="component" value="Unassembled WGS sequence"/>
</dbReference>
<gene>
    <name evidence="1" type="ORF">EV182_000761</name>
</gene>
<evidence type="ECO:0000313" key="1">
    <source>
        <dbReference type="EMBL" id="KAJ1675696.1"/>
    </source>
</evidence>
<dbReference type="EMBL" id="JAMZIH010005201">
    <property type="protein sequence ID" value="KAJ1675696.1"/>
    <property type="molecule type" value="Genomic_DNA"/>
</dbReference>
<sequence>MLTQTSSDHRRGSGGAGASGGKVSRENLLAEALYTFSGECSQDLPFRKGDIIEVLDCADTKWWRGRILNTSTDGLFPACLVKIWQVERNASLSDQGVNIPNPSESTADRISRLRNLLAPTYSNSSIKKASKKGTSDSSIYDGNDDEFGSDDDIESMLLNAANNEIEYQRQQMDLGKPPPSTRINFLYEDHKHYSDRQNSSRPKQSNNTSTRRLERSESLVSESSYCDSNASSSRGHTLTSTLSSYRSGTPLVGPRAMPSSVRRRRRNRYGRIYAAGGQASSGGDSLRSDASTLKTADVYTSQVGKIEGMRTDTGCSDGPNINVAAVVRVKGRANGYSCNRPSPSLRPTASHDAEYLFNDHTANSDGGASRGGTSEDDCCEKEDSDIKLDAIRTPVSSSPSMRLKGVNDNASNAYISERSVPSSPLLSIVSSSPSLSLRSLSPGLDISADSSSEMPLYDSEDEELANLSRSLVGGGGGVLKSPPLMSLSGGSSMYSNTSSIQLARYETRASLKKEPNYADTKEAPKYHQQQQQQQPLVDTQVSASLESMSLSSVHSGSIDSSDELHSTVGSLPRLGLQASVSSRRYSTAGNYGPPASAGTAPDYTTHNNMTPQQYGGGNDVPAVSGGHMSRHSPAPYPHPPHPQSRPQSASSYIGPSRPNSVFSNYGTLGMNQLRSTSNMTPFPANIGSAPTPAPFSHHPSYSNGGSGAGSTFGGGSLPRNQPYLDVHGSQAATVFVQDLELSQTAPAPSDEGLMQNYVRKANLVVRQGRRVYQPDEAMWERVDKHISMIRSVSSQVNPEGLALRHVARPFQTDHEKVRAVFMWVAENIAFDWSKAVTHAEYLENEEPNE</sequence>
<organism evidence="1 2">
    <name type="scientific">Spiromyces aspiralis</name>
    <dbReference type="NCBI Taxonomy" id="68401"/>
    <lineage>
        <taxon>Eukaryota</taxon>
        <taxon>Fungi</taxon>
        <taxon>Fungi incertae sedis</taxon>
        <taxon>Zoopagomycota</taxon>
        <taxon>Kickxellomycotina</taxon>
        <taxon>Kickxellomycetes</taxon>
        <taxon>Kickxellales</taxon>
        <taxon>Kickxellaceae</taxon>
        <taxon>Spiromyces</taxon>
    </lineage>
</organism>
<accession>A0ACC1HH72</accession>
<protein>
    <submittedName>
        <fullName evidence="1">Uncharacterized protein</fullName>
    </submittedName>
</protein>
<name>A0ACC1HH72_9FUNG</name>
<keyword evidence="2" id="KW-1185">Reference proteome</keyword>
<proteinExistence type="predicted"/>
<evidence type="ECO:0000313" key="2">
    <source>
        <dbReference type="Proteomes" id="UP001145114"/>
    </source>
</evidence>
<feature type="non-terminal residue" evidence="1">
    <location>
        <position position="849"/>
    </location>
</feature>
<reference evidence="1" key="1">
    <citation type="submission" date="2022-06" db="EMBL/GenBank/DDBJ databases">
        <title>Phylogenomic reconstructions and comparative analyses of Kickxellomycotina fungi.</title>
        <authorList>
            <person name="Reynolds N.K."/>
            <person name="Stajich J.E."/>
            <person name="Barry K."/>
            <person name="Grigoriev I.V."/>
            <person name="Crous P."/>
            <person name="Smith M.E."/>
        </authorList>
    </citation>
    <scope>NUCLEOTIDE SEQUENCE</scope>
    <source>
        <strain evidence="1">RSA 2271</strain>
    </source>
</reference>